<keyword evidence="8" id="KW-1185">Reference proteome</keyword>
<dbReference type="Pfam" id="PF07927">
    <property type="entry name" value="HicA_toxin"/>
    <property type="match status" value="1"/>
</dbReference>
<gene>
    <name evidence="7" type="ORF">NVIE_021200</name>
</gene>
<evidence type="ECO:0000313" key="8">
    <source>
        <dbReference type="Proteomes" id="UP000027093"/>
    </source>
</evidence>
<dbReference type="GeneID" id="74947363"/>
<name>A0A060HTD0_9ARCH</name>
<keyword evidence="4" id="KW-0378">Hydrolase</keyword>
<evidence type="ECO:0000313" key="7">
    <source>
        <dbReference type="EMBL" id="AIC16382.1"/>
    </source>
</evidence>
<organism evidence="7 8">
    <name type="scientific">Nitrososphaera viennensis EN76</name>
    <dbReference type="NCBI Taxonomy" id="926571"/>
    <lineage>
        <taxon>Archaea</taxon>
        <taxon>Nitrososphaerota</taxon>
        <taxon>Nitrososphaeria</taxon>
        <taxon>Nitrososphaerales</taxon>
        <taxon>Nitrososphaeraceae</taxon>
        <taxon>Nitrososphaera</taxon>
    </lineage>
</organism>
<accession>A0A060HTD0</accession>
<evidence type="ECO:0000256" key="6">
    <source>
        <dbReference type="ARBA" id="ARBA00023016"/>
    </source>
</evidence>
<dbReference type="KEGG" id="nvn:NVIE_021200"/>
<dbReference type="InterPro" id="IPR038570">
    <property type="entry name" value="HicA_sf"/>
</dbReference>
<protein>
    <submittedName>
        <fullName evidence="7">YcfA family protein</fullName>
    </submittedName>
</protein>
<dbReference type="InterPro" id="IPR012933">
    <property type="entry name" value="HicA_mRNA_interferase"/>
</dbReference>
<keyword evidence="1" id="KW-1277">Toxin-antitoxin system</keyword>
<dbReference type="HOGENOM" id="CLU_164851_6_4_2"/>
<proteinExistence type="predicted"/>
<keyword evidence="3" id="KW-0255">Endonuclease</keyword>
<dbReference type="Proteomes" id="UP000027093">
    <property type="component" value="Chromosome"/>
</dbReference>
<sequence length="76" mass="8763">MKYRQPSKLPVLSWKDVVKVLQKLGYQYKHGKGSHMYFSDGVHNVTVPRHDEIAPRTLLSIIEQAGLTKDQFLKLV</sequence>
<evidence type="ECO:0000256" key="2">
    <source>
        <dbReference type="ARBA" id="ARBA00022722"/>
    </source>
</evidence>
<evidence type="ECO:0000256" key="5">
    <source>
        <dbReference type="ARBA" id="ARBA00022884"/>
    </source>
</evidence>
<dbReference type="OrthoDB" id="7619at2157"/>
<dbReference type="EMBL" id="CP007536">
    <property type="protein sequence ID" value="AIC16382.1"/>
    <property type="molecule type" value="Genomic_DNA"/>
</dbReference>
<dbReference type="STRING" id="926571.NVIE_021200"/>
<dbReference type="GO" id="GO:0016787">
    <property type="term" value="F:hydrolase activity"/>
    <property type="evidence" value="ECO:0007669"/>
    <property type="project" value="UniProtKB-KW"/>
</dbReference>
<dbReference type="AlphaFoldDB" id="A0A060HTD0"/>
<evidence type="ECO:0000256" key="4">
    <source>
        <dbReference type="ARBA" id="ARBA00022801"/>
    </source>
</evidence>
<reference evidence="7 8" key="1">
    <citation type="journal article" date="2014" name="Int. J. Syst. Evol. Microbiol.">
        <title>Nitrososphaera viennensis gen. nov., sp. nov., an aerobic and mesophilic, ammonia-oxidizing archaeon from soil and a member of the archaeal phylum Thaumarchaeota.</title>
        <authorList>
            <person name="Stieglmeier M."/>
            <person name="Klingl A."/>
            <person name="Alves R.J."/>
            <person name="Rittmann S.K."/>
            <person name="Melcher M."/>
            <person name="Leisch N."/>
            <person name="Schleper C."/>
        </authorList>
    </citation>
    <scope>NUCLEOTIDE SEQUENCE [LARGE SCALE GENOMIC DNA]</scope>
    <source>
        <strain evidence="7">EN76</strain>
    </source>
</reference>
<dbReference type="SUPFAM" id="SSF54786">
    <property type="entry name" value="YcfA/nrd intein domain"/>
    <property type="match status" value="1"/>
</dbReference>
<evidence type="ECO:0000256" key="1">
    <source>
        <dbReference type="ARBA" id="ARBA00022649"/>
    </source>
</evidence>
<keyword evidence="5" id="KW-0694">RNA-binding</keyword>
<keyword evidence="2" id="KW-0540">Nuclease</keyword>
<dbReference type="Gene3D" id="3.30.920.30">
    <property type="entry name" value="Hypothetical protein"/>
    <property type="match status" value="1"/>
</dbReference>
<evidence type="ECO:0000256" key="3">
    <source>
        <dbReference type="ARBA" id="ARBA00022759"/>
    </source>
</evidence>
<dbReference type="GO" id="GO:0003729">
    <property type="term" value="F:mRNA binding"/>
    <property type="evidence" value="ECO:0007669"/>
    <property type="project" value="InterPro"/>
</dbReference>
<dbReference type="GO" id="GO:0004519">
    <property type="term" value="F:endonuclease activity"/>
    <property type="evidence" value="ECO:0007669"/>
    <property type="project" value="UniProtKB-KW"/>
</dbReference>
<keyword evidence="6" id="KW-0346">Stress response</keyword>
<dbReference type="RefSeq" id="WP_075055149.1">
    <property type="nucleotide sequence ID" value="NZ_CP007536.1"/>
</dbReference>